<protein>
    <submittedName>
        <fullName evidence="1">Uncharacterized protein</fullName>
    </submittedName>
</protein>
<dbReference type="Proteomes" id="UP001367508">
    <property type="component" value="Unassembled WGS sequence"/>
</dbReference>
<name>A0AAN9L766_CANGL</name>
<organism evidence="1 2">
    <name type="scientific">Canavalia gladiata</name>
    <name type="common">Sword bean</name>
    <name type="synonym">Dolichos gladiatus</name>
    <dbReference type="NCBI Taxonomy" id="3824"/>
    <lineage>
        <taxon>Eukaryota</taxon>
        <taxon>Viridiplantae</taxon>
        <taxon>Streptophyta</taxon>
        <taxon>Embryophyta</taxon>
        <taxon>Tracheophyta</taxon>
        <taxon>Spermatophyta</taxon>
        <taxon>Magnoliopsida</taxon>
        <taxon>eudicotyledons</taxon>
        <taxon>Gunneridae</taxon>
        <taxon>Pentapetalae</taxon>
        <taxon>rosids</taxon>
        <taxon>fabids</taxon>
        <taxon>Fabales</taxon>
        <taxon>Fabaceae</taxon>
        <taxon>Papilionoideae</taxon>
        <taxon>50 kb inversion clade</taxon>
        <taxon>NPAAA clade</taxon>
        <taxon>indigoferoid/millettioid clade</taxon>
        <taxon>Phaseoleae</taxon>
        <taxon>Canavalia</taxon>
    </lineage>
</organism>
<keyword evidence="2" id="KW-1185">Reference proteome</keyword>
<dbReference type="EMBL" id="JAYMYQ010000005">
    <property type="protein sequence ID" value="KAK7330419.1"/>
    <property type="molecule type" value="Genomic_DNA"/>
</dbReference>
<dbReference type="AlphaFoldDB" id="A0AAN9L766"/>
<comment type="caution">
    <text evidence="1">The sequence shown here is derived from an EMBL/GenBank/DDBJ whole genome shotgun (WGS) entry which is preliminary data.</text>
</comment>
<gene>
    <name evidence="1" type="ORF">VNO77_24613</name>
</gene>
<sequence length="178" mass="20472">MLDMGERESKIGVVVVLGKMCLWDHLASSYCKVDGDLCGKMSLVTCFILSRALRGVWVIAPCELQFFYDTIKWPEWKLTMDAKLATLEANNTWTIVYLRVTTYSDGILHETNFVKFDPRLKKIGKAIVSILLYELRSTPRFCLDCVFMNLPHFSHSLQGFDSSQILNFELMSRKEKLS</sequence>
<reference evidence="1 2" key="1">
    <citation type="submission" date="2024-01" db="EMBL/GenBank/DDBJ databases">
        <title>The genomes of 5 underutilized Papilionoideae crops provide insights into root nodulation and disease resistanc.</title>
        <authorList>
            <person name="Jiang F."/>
        </authorList>
    </citation>
    <scope>NUCLEOTIDE SEQUENCE [LARGE SCALE GENOMIC DNA]</scope>
    <source>
        <strain evidence="1">LVBAO_FW01</strain>
        <tissue evidence="1">Leaves</tissue>
    </source>
</reference>
<accession>A0AAN9L766</accession>
<proteinExistence type="predicted"/>
<evidence type="ECO:0000313" key="2">
    <source>
        <dbReference type="Proteomes" id="UP001367508"/>
    </source>
</evidence>
<evidence type="ECO:0000313" key="1">
    <source>
        <dbReference type="EMBL" id="KAK7330419.1"/>
    </source>
</evidence>